<dbReference type="Pfam" id="PF02135">
    <property type="entry name" value="zf-TAZ"/>
    <property type="match status" value="1"/>
</dbReference>
<feature type="zinc finger region" description="TAZ-type" evidence="12">
    <location>
        <begin position="36"/>
        <end position="135"/>
    </location>
</feature>
<dbReference type="PANTHER" id="PTHR13808">
    <property type="entry name" value="CBP/P300-RELATED"/>
    <property type="match status" value="1"/>
</dbReference>
<dbReference type="OrthoDB" id="899at2759"/>
<feature type="compositionally biased region" description="Basic and acidic residues" evidence="13">
    <location>
        <begin position="356"/>
        <end position="365"/>
    </location>
</feature>
<reference evidence="15 16" key="1">
    <citation type="submission" date="2020-04" db="EMBL/GenBank/DDBJ databases">
        <authorList>
            <person name="Alioto T."/>
            <person name="Alioto T."/>
            <person name="Gomez Garrido J."/>
        </authorList>
    </citation>
    <scope>NUCLEOTIDE SEQUENCE [LARGE SCALE GENOMIC DNA]</scope>
</reference>
<feature type="region of interest" description="Disordered" evidence="13">
    <location>
        <begin position="296"/>
        <end position="365"/>
    </location>
</feature>
<dbReference type="GO" id="GO:0003713">
    <property type="term" value="F:transcription coactivator activity"/>
    <property type="evidence" value="ECO:0007669"/>
    <property type="project" value="TreeGrafter"/>
</dbReference>
<dbReference type="EMBL" id="CADEPI010000004">
    <property type="protein sequence ID" value="CAB3360878.1"/>
    <property type="molecule type" value="Genomic_DNA"/>
</dbReference>
<keyword evidence="4 12" id="KW-0479">Metal-binding</keyword>
<dbReference type="EC" id="2.3.1.48" evidence="2"/>
<evidence type="ECO:0000259" key="14">
    <source>
        <dbReference type="PROSITE" id="PS50134"/>
    </source>
</evidence>
<evidence type="ECO:0000256" key="10">
    <source>
        <dbReference type="ARBA" id="ARBA00023242"/>
    </source>
</evidence>
<gene>
    <name evidence="15" type="ORF">CLODIP_2_CD03241</name>
</gene>
<dbReference type="GO" id="GO:0000123">
    <property type="term" value="C:histone acetyltransferase complex"/>
    <property type="evidence" value="ECO:0007669"/>
    <property type="project" value="TreeGrafter"/>
</dbReference>
<keyword evidence="10" id="KW-0539">Nucleus</keyword>
<feature type="domain" description="TAZ-type" evidence="14">
    <location>
        <begin position="36"/>
        <end position="135"/>
    </location>
</feature>
<keyword evidence="9" id="KW-0804">Transcription</keyword>
<evidence type="ECO:0000256" key="6">
    <source>
        <dbReference type="ARBA" id="ARBA00022833"/>
    </source>
</evidence>
<dbReference type="InterPro" id="IPR036529">
    <property type="entry name" value="KIX_dom_sf"/>
</dbReference>
<organism evidence="15 16">
    <name type="scientific">Cloeon dipterum</name>
    <dbReference type="NCBI Taxonomy" id="197152"/>
    <lineage>
        <taxon>Eukaryota</taxon>
        <taxon>Metazoa</taxon>
        <taxon>Ecdysozoa</taxon>
        <taxon>Arthropoda</taxon>
        <taxon>Hexapoda</taxon>
        <taxon>Insecta</taxon>
        <taxon>Pterygota</taxon>
        <taxon>Palaeoptera</taxon>
        <taxon>Ephemeroptera</taxon>
        <taxon>Pisciforma</taxon>
        <taxon>Baetidae</taxon>
        <taxon>Cloeon</taxon>
    </lineage>
</organism>
<evidence type="ECO:0000256" key="2">
    <source>
        <dbReference type="ARBA" id="ARBA00013184"/>
    </source>
</evidence>
<dbReference type="GO" id="GO:0004402">
    <property type="term" value="F:histone acetyltransferase activity"/>
    <property type="evidence" value="ECO:0007669"/>
    <property type="project" value="InterPro"/>
</dbReference>
<evidence type="ECO:0000256" key="1">
    <source>
        <dbReference type="ARBA" id="ARBA00004123"/>
    </source>
</evidence>
<comment type="subcellular location">
    <subcellularLocation>
        <location evidence="1">Nucleus</location>
    </subcellularLocation>
</comment>
<dbReference type="GO" id="GO:0031490">
    <property type="term" value="F:chromatin DNA binding"/>
    <property type="evidence" value="ECO:0007669"/>
    <property type="project" value="TreeGrafter"/>
</dbReference>
<evidence type="ECO:0000256" key="8">
    <source>
        <dbReference type="ARBA" id="ARBA00023015"/>
    </source>
</evidence>
<dbReference type="GO" id="GO:0008270">
    <property type="term" value="F:zinc ion binding"/>
    <property type="evidence" value="ECO:0007669"/>
    <property type="project" value="UniProtKB-KW"/>
</dbReference>
<evidence type="ECO:0000256" key="13">
    <source>
        <dbReference type="SAM" id="MobiDB-lite"/>
    </source>
</evidence>
<feature type="region of interest" description="Disordered" evidence="13">
    <location>
        <begin position="188"/>
        <end position="217"/>
    </location>
</feature>
<keyword evidence="16" id="KW-1185">Reference proteome</keyword>
<proteinExistence type="predicted"/>
<dbReference type="PANTHER" id="PTHR13808:SF1">
    <property type="entry name" value="HISTONE ACETYLTRANSFERASE"/>
    <property type="match status" value="1"/>
</dbReference>
<dbReference type="InterPro" id="IPR035898">
    <property type="entry name" value="TAZ_dom_sf"/>
</dbReference>
<feature type="zinc finger region" description="TAZ-type" evidence="12">
    <location>
        <begin position="389"/>
        <end position="471"/>
    </location>
</feature>
<keyword evidence="8" id="KW-0805">Transcription regulation</keyword>
<dbReference type="AlphaFoldDB" id="A0A8S1BW70"/>
<dbReference type="GO" id="GO:0005634">
    <property type="term" value="C:nucleus"/>
    <property type="evidence" value="ECO:0007669"/>
    <property type="project" value="UniProtKB-SubCell"/>
</dbReference>
<dbReference type="Proteomes" id="UP000494165">
    <property type="component" value="Unassembled WGS sequence"/>
</dbReference>
<evidence type="ECO:0000256" key="4">
    <source>
        <dbReference type="ARBA" id="ARBA00022723"/>
    </source>
</evidence>
<protein>
    <recommendedName>
        <fullName evidence="2">histone acetyltransferase</fullName>
        <ecNumber evidence="2">2.3.1.48</ecNumber>
    </recommendedName>
</protein>
<dbReference type="SMART" id="SM00551">
    <property type="entry name" value="ZnF_TAZ"/>
    <property type="match status" value="1"/>
</dbReference>
<dbReference type="InterPro" id="IPR013178">
    <property type="entry name" value="Histone_AcTrfase_Rtt109/CBP"/>
</dbReference>
<comment type="caution">
    <text evidence="15">The sequence shown here is derived from an EMBL/GenBank/DDBJ whole genome shotgun (WGS) entry which is preliminary data.</text>
</comment>
<dbReference type="InterPro" id="IPR000197">
    <property type="entry name" value="Znf_TAZ"/>
</dbReference>
<evidence type="ECO:0000256" key="5">
    <source>
        <dbReference type="ARBA" id="ARBA00022771"/>
    </source>
</evidence>
<sequence length="530" mass="60289">MMSQSKRSQLNHREPMDRFQPRKPRNEMREIISNMLLQLEELLQQEKLSFLHELESQLFKKFDDCQERQKIRKLQELFECGSLSCEAMELFLNHMSTCQLKWCPVHFCNIARRLLPGSMRHIPEKSVKESSCFDKLYHLAEQFTGAQRVPAAQGVNKSAVPRKNVPKNRVGGRGRPFRLRRKAAFIREEKQSPEVSTDSAETSNLTSDGVNDSTDGVLSSSEVYRDDLVAGFVRDFIFSTNTLEEDAYQKANSEDEYYSLFAENFHKYICNMKVQKIAKDLSAIGENVASKMAIRGDVNQSTSEEKQVQPKDLTALPEAPMTPSQDAQLEISETSTAKLEDNEVTPAPPDQQEGQQKVDKPRDNSESKIILHSHAPNKTEQIDSDVSDSKVKVFAIADYVNNLEHAIVCGDSNCKKRGCDLAKRFVQHSRVCEYREKGGCNKVCRPSFAVCNFHARRCNKNDCLMPYCSFIKGEVARVKAKFLTKSTNDQLEKETVVPEEAEAQNATPPARRNICHRAKLRARRLADLNQ</sequence>
<accession>A0A8S1BW70</accession>
<evidence type="ECO:0000256" key="9">
    <source>
        <dbReference type="ARBA" id="ARBA00023163"/>
    </source>
</evidence>
<keyword evidence="7" id="KW-0156">Chromatin regulator</keyword>
<feature type="compositionally biased region" description="Polar residues" evidence="13">
    <location>
        <begin position="322"/>
        <end position="337"/>
    </location>
</feature>
<evidence type="ECO:0000313" key="16">
    <source>
        <dbReference type="Proteomes" id="UP000494165"/>
    </source>
</evidence>
<name>A0A8S1BW70_9INSE</name>
<evidence type="ECO:0000313" key="15">
    <source>
        <dbReference type="EMBL" id="CAB3360878.1"/>
    </source>
</evidence>
<feature type="compositionally biased region" description="Basic and acidic residues" evidence="13">
    <location>
        <begin position="11"/>
        <end position="25"/>
    </location>
</feature>
<dbReference type="SUPFAM" id="SSF57933">
    <property type="entry name" value="TAZ domain"/>
    <property type="match status" value="1"/>
</dbReference>
<dbReference type="SUPFAM" id="SSF47040">
    <property type="entry name" value="Kix domain of CBP (creb binding protein)"/>
    <property type="match status" value="1"/>
</dbReference>
<evidence type="ECO:0000256" key="11">
    <source>
        <dbReference type="ARBA" id="ARBA00048017"/>
    </source>
</evidence>
<evidence type="ECO:0000256" key="3">
    <source>
        <dbReference type="ARBA" id="ARBA00022679"/>
    </source>
</evidence>
<feature type="domain" description="TAZ-type" evidence="14">
    <location>
        <begin position="389"/>
        <end position="471"/>
    </location>
</feature>
<keyword evidence="5 12" id="KW-0863">Zinc-finger</keyword>
<dbReference type="Gene3D" id="1.20.1020.10">
    <property type="entry name" value="TAZ domain"/>
    <property type="match status" value="1"/>
</dbReference>
<dbReference type="GO" id="GO:0045944">
    <property type="term" value="P:positive regulation of transcription by RNA polymerase II"/>
    <property type="evidence" value="ECO:0007669"/>
    <property type="project" value="TreeGrafter"/>
</dbReference>
<keyword evidence="6 12" id="KW-0862">Zinc</keyword>
<evidence type="ECO:0000256" key="7">
    <source>
        <dbReference type="ARBA" id="ARBA00022853"/>
    </source>
</evidence>
<dbReference type="PROSITE" id="PS50134">
    <property type="entry name" value="ZF_TAZ"/>
    <property type="match status" value="2"/>
</dbReference>
<keyword evidence="3" id="KW-0808">Transferase</keyword>
<comment type="catalytic activity">
    <reaction evidence="11">
        <text>L-lysyl-[protein] + acetyl-CoA = N(6)-acetyl-L-lysyl-[protein] + CoA + H(+)</text>
        <dbReference type="Rhea" id="RHEA:45948"/>
        <dbReference type="Rhea" id="RHEA-COMP:9752"/>
        <dbReference type="Rhea" id="RHEA-COMP:10731"/>
        <dbReference type="ChEBI" id="CHEBI:15378"/>
        <dbReference type="ChEBI" id="CHEBI:29969"/>
        <dbReference type="ChEBI" id="CHEBI:57287"/>
        <dbReference type="ChEBI" id="CHEBI:57288"/>
        <dbReference type="ChEBI" id="CHEBI:61930"/>
        <dbReference type="EC" id="2.3.1.48"/>
    </reaction>
</comment>
<dbReference type="GO" id="GO:0005667">
    <property type="term" value="C:transcription regulator complex"/>
    <property type="evidence" value="ECO:0007669"/>
    <property type="project" value="TreeGrafter"/>
</dbReference>
<feature type="compositionally biased region" description="Polar residues" evidence="13">
    <location>
        <begin position="193"/>
        <end position="217"/>
    </location>
</feature>
<evidence type="ECO:0000256" key="12">
    <source>
        <dbReference type="PROSITE-ProRule" id="PRU00203"/>
    </source>
</evidence>
<feature type="region of interest" description="Disordered" evidence="13">
    <location>
        <begin position="1"/>
        <end position="25"/>
    </location>
</feature>